<sequence>SKLMEEQDLNQEINEVIDSYNLPISIDYNHIIAQIDNLMEALLRLNLDNKEKSSNSKVIVERKDNNELNHEPTDKMLIVNKTALEQDRELVKEI</sequence>
<accession>A0ACA9QW77</accession>
<evidence type="ECO:0000313" key="1">
    <source>
        <dbReference type="EMBL" id="CAG8766860.1"/>
    </source>
</evidence>
<dbReference type="Proteomes" id="UP000789702">
    <property type="component" value="Unassembled WGS sequence"/>
</dbReference>
<name>A0ACA9QW77_9GLOM</name>
<reference evidence="1" key="1">
    <citation type="submission" date="2021-06" db="EMBL/GenBank/DDBJ databases">
        <authorList>
            <person name="Kallberg Y."/>
            <person name="Tangrot J."/>
            <person name="Rosling A."/>
        </authorList>
    </citation>
    <scope>NUCLEOTIDE SEQUENCE</scope>
    <source>
        <strain evidence="1">IL203A</strain>
    </source>
</reference>
<organism evidence="1 2">
    <name type="scientific">Dentiscutata heterogama</name>
    <dbReference type="NCBI Taxonomy" id="1316150"/>
    <lineage>
        <taxon>Eukaryota</taxon>
        <taxon>Fungi</taxon>
        <taxon>Fungi incertae sedis</taxon>
        <taxon>Mucoromycota</taxon>
        <taxon>Glomeromycotina</taxon>
        <taxon>Glomeromycetes</taxon>
        <taxon>Diversisporales</taxon>
        <taxon>Gigasporaceae</taxon>
        <taxon>Dentiscutata</taxon>
    </lineage>
</organism>
<feature type="non-terminal residue" evidence="1">
    <location>
        <position position="1"/>
    </location>
</feature>
<evidence type="ECO:0000313" key="2">
    <source>
        <dbReference type="Proteomes" id="UP000789702"/>
    </source>
</evidence>
<keyword evidence="2" id="KW-1185">Reference proteome</keyword>
<proteinExistence type="predicted"/>
<comment type="caution">
    <text evidence="1">The sequence shown here is derived from an EMBL/GenBank/DDBJ whole genome shotgun (WGS) entry which is preliminary data.</text>
</comment>
<feature type="non-terminal residue" evidence="1">
    <location>
        <position position="94"/>
    </location>
</feature>
<dbReference type="EMBL" id="CAJVPU010054385">
    <property type="protein sequence ID" value="CAG8766860.1"/>
    <property type="molecule type" value="Genomic_DNA"/>
</dbReference>
<protein>
    <submittedName>
        <fullName evidence="1">5702_t:CDS:1</fullName>
    </submittedName>
</protein>
<gene>
    <name evidence="1" type="ORF">DHETER_LOCUS15612</name>
</gene>